<organism evidence="4 5">
    <name type="scientific">Daphnia sinensis</name>
    <dbReference type="NCBI Taxonomy" id="1820382"/>
    <lineage>
        <taxon>Eukaryota</taxon>
        <taxon>Metazoa</taxon>
        <taxon>Ecdysozoa</taxon>
        <taxon>Arthropoda</taxon>
        <taxon>Crustacea</taxon>
        <taxon>Branchiopoda</taxon>
        <taxon>Diplostraca</taxon>
        <taxon>Cladocera</taxon>
        <taxon>Anomopoda</taxon>
        <taxon>Daphniidae</taxon>
        <taxon>Daphnia</taxon>
        <taxon>Daphnia similis group</taxon>
    </lineage>
</organism>
<sequence>MWVDWLYELTLRINRHLNSFRARVGLPYWSLSAYLKLKVKKAVNFISDFEVAVAHEAKRRGFDGVVCGHIHHAEIRDVNGTLYCNDGDWVESRTALVEHADGHLEIVHWGSHAVVRNGWLQLRWCPHEARPHHRCLAPSGQGVVTTLHELVQALSMGDVEVTVIHPGQFRNRPCPGYAGIDLAVRPYKALAKVLDTLQPDAVHIATEGPLGWAARKHCLKKGWQFTTAFHNQVSRNPESSAACALVSGYGLFRHFHRPSSGVMVPTQGVLNMLHSRGFQSLKPWTHGVDLKLFDHHAEPLDMPELEGFPRPYALFVGRVSYEKNIDAFLDLKLDGTRIVCGVGPLEAQLKARYPNVVWMGVLPRQQLAKVYAAADVFVFPSRNETFGLVMLEAMACGTPVAAYPVEALCKCSAMLKVRRWGVCCRKTSPRRFANA</sequence>
<reference evidence="4" key="1">
    <citation type="submission" date="2022-05" db="EMBL/GenBank/DDBJ databases">
        <title>A multi-omics perspective on studying reproductive biology in Daphnia sinensis.</title>
        <authorList>
            <person name="Jia J."/>
        </authorList>
    </citation>
    <scope>NUCLEOTIDE SEQUENCE</scope>
    <source>
        <strain evidence="4">WSL</strain>
    </source>
</reference>
<gene>
    <name evidence="3" type="ORF">GHT06_006626</name>
    <name evidence="2" type="ORF">GHT06_006657</name>
    <name evidence="4" type="ORF">GHT06_007201</name>
</gene>
<dbReference type="PANTHER" id="PTHR45947">
    <property type="entry name" value="SULFOQUINOVOSYL TRANSFERASE SQD2"/>
    <property type="match status" value="1"/>
</dbReference>
<protein>
    <recommendedName>
        <fullName evidence="1">Glycosyltransferase subfamily 4-like N-terminal domain-containing protein</fullName>
    </recommendedName>
</protein>
<dbReference type="SUPFAM" id="SSF53756">
    <property type="entry name" value="UDP-Glycosyltransferase/glycogen phosphorylase"/>
    <property type="match status" value="1"/>
</dbReference>
<accession>A0AAD5KTC6</accession>
<dbReference type="Pfam" id="PF13692">
    <property type="entry name" value="Glyco_trans_1_4"/>
    <property type="match status" value="1"/>
</dbReference>
<dbReference type="EMBL" id="WJBH02000306">
    <property type="protein sequence ID" value="KAI9549401.1"/>
    <property type="molecule type" value="Genomic_DNA"/>
</dbReference>
<dbReference type="InterPro" id="IPR028098">
    <property type="entry name" value="Glyco_trans_4-like_N"/>
</dbReference>
<dbReference type="GO" id="GO:0016757">
    <property type="term" value="F:glycosyltransferase activity"/>
    <property type="evidence" value="ECO:0007669"/>
    <property type="project" value="TreeGrafter"/>
</dbReference>
<dbReference type="Pfam" id="PF13439">
    <property type="entry name" value="Glyco_transf_4"/>
    <property type="match status" value="1"/>
</dbReference>
<evidence type="ECO:0000259" key="1">
    <source>
        <dbReference type="Pfam" id="PF13439"/>
    </source>
</evidence>
<dbReference type="SUPFAM" id="SSF56300">
    <property type="entry name" value="Metallo-dependent phosphatases"/>
    <property type="match status" value="1"/>
</dbReference>
<dbReference type="EMBL" id="WJBH02000346">
    <property type="protein sequence ID" value="KAI9549214.1"/>
    <property type="molecule type" value="Genomic_DNA"/>
</dbReference>
<keyword evidence="5" id="KW-1185">Reference proteome</keyword>
<dbReference type="InterPro" id="IPR050194">
    <property type="entry name" value="Glycosyltransferase_grp1"/>
</dbReference>
<dbReference type="CDD" id="cd07398">
    <property type="entry name" value="MPP_YbbF-LpxH"/>
    <property type="match status" value="1"/>
</dbReference>
<evidence type="ECO:0000313" key="5">
    <source>
        <dbReference type="Proteomes" id="UP000820818"/>
    </source>
</evidence>
<evidence type="ECO:0000313" key="4">
    <source>
        <dbReference type="EMBL" id="KAI9549401.1"/>
    </source>
</evidence>
<dbReference type="Gene3D" id="3.40.50.2000">
    <property type="entry name" value="Glycogen Phosphorylase B"/>
    <property type="match status" value="2"/>
</dbReference>
<dbReference type="Proteomes" id="UP000820818">
    <property type="component" value="Unassembled WGS sequence"/>
</dbReference>
<dbReference type="EMBL" id="WJBH02000309">
    <property type="protein sequence ID" value="KAI9549327.1"/>
    <property type="molecule type" value="Genomic_DNA"/>
</dbReference>
<dbReference type="InterPro" id="IPR029052">
    <property type="entry name" value="Metallo-depent_PP-like"/>
</dbReference>
<evidence type="ECO:0000313" key="3">
    <source>
        <dbReference type="EMBL" id="KAI9549327.1"/>
    </source>
</evidence>
<dbReference type="PANTHER" id="PTHR45947:SF3">
    <property type="entry name" value="SULFOQUINOVOSYL TRANSFERASE SQD2"/>
    <property type="match status" value="1"/>
</dbReference>
<evidence type="ECO:0000313" key="2">
    <source>
        <dbReference type="EMBL" id="KAI9549214.1"/>
    </source>
</evidence>
<proteinExistence type="predicted"/>
<dbReference type="AlphaFoldDB" id="A0AAD5KTC6"/>
<feature type="domain" description="Glycosyltransferase subfamily 4-like N-terminal" evidence="1">
    <location>
        <begin position="142"/>
        <end position="291"/>
    </location>
</feature>
<comment type="caution">
    <text evidence="4">The sequence shown here is derived from an EMBL/GenBank/DDBJ whole genome shotgun (WGS) entry which is preliminary data.</text>
</comment>
<name>A0AAD5KTC6_9CRUS</name>